<reference evidence="2" key="2">
    <citation type="submission" date="2021-03" db="UniProtKB">
        <authorList>
            <consortium name="EnsemblPlants"/>
        </authorList>
    </citation>
    <scope>IDENTIFICATION</scope>
</reference>
<dbReference type="EnsemblPlants" id="AUR62001345-RA">
    <property type="protein sequence ID" value="AUR62001345-RA:cds"/>
    <property type="gene ID" value="AUR62001345"/>
</dbReference>
<accession>A0A803KQN9</accession>
<evidence type="ECO:0000313" key="2">
    <source>
        <dbReference type="EnsemblPlants" id="AUR62001345-RA:cds"/>
    </source>
</evidence>
<evidence type="ECO:0000313" key="3">
    <source>
        <dbReference type="Proteomes" id="UP000596660"/>
    </source>
</evidence>
<reference evidence="2" key="1">
    <citation type="journal article" date="2017" name="Nature">
        <title>The genome of Chenopodium quinoa.</title>
        <authorList>
            <person name="Jarvis D.E."/>
            <person name="Ho Y.S."/>
            <person name="Lightfoot D.J."/>
            <person name="Schmoeckel S.M."/>
            <person name="Li B."/>
            <person name="Borm T.J.A."/>
            <person name="Ohyanagi H."/>
            <person name="Mineta K."/>
            <person name="Michell C.T."/>
            <person name="Saber N."/>
            <person name="Kharbatia N.M."/>
            <person name="Rupper R.R."/>
            <person name="Sharp A.R."/>
            <person name="Dally N."/>
            <person name="Boughton B.A."/>
            <person name="Woo Y.H."/>
            <person name="Gao G."/>
            <person name="Schijlen E.G.W.M."/>
            <person name="Guo X."/>
            <person name="Momin A.A."/>
            <person name="Negrao S."/>
            <person name="Al-Babili S."/>
            <person name="Gehring C."/>
            <person name="Roessner U."/>
            <person name="Jung C."/>
            <person name="Murphy K."/>
            <person name="Arold S.T."/>
            <person name="Gojobori T."/>
            <person name="van der Linden C.G."/>
            <person name="van Loo E.N."/>
            <person name="Jellen E.N."/>
            <person name="Maughan P.J."/>
            <person name="Tester M."/>
        </authorList>
    </citation>
    <scope>NUCLEOTIDE SEQUENCE [LARGE SCALE GENOMIC DNA]</scope>
    <source>
        <strain evidence="2">cv. PI 614886</strain>
    </source>
</reference>
<dbReference type="PANTHER" id="PTHR33972:SF2">
    <property type="entry name" value="OS04G0606700 PROTEIN"/>
    <property type="match status" value="1"/>
</dbReference>
<dbReference type="AlphaFoldDB" id="A0A803KQN9"/>
<protein>
    <submittedName>
        <fullName evidence="2">Uncharacterized protein</fullName>
    </submittedName>
</protein>
<evidence type="ECO:0000256" key="1">
    <source>
        <dbReference type="SAM" id="MobiDB-lite"/>
    </source>
</evidence>
<feature type="region of interest" description="Disordered" evidence="1">
    <location>
        <begin position="135"/>
        <end position="162"/>
    </location>
</feature>
<organism evidence="2 3">
    <name type="scientific">Chenopodium quinoa</name>
    <name type="common">Quinoa</name>
    <dbReference type="NCBI Taxonomy" id="63459"/>
    <lineage>
        <taxon>Eukaryota</taxon>
        <taxon>Viridiplantae</taxon>
        <taxon>Streptophyta</taxon>
        <taxon>Embryophyta</taxon>
        <taxon>Tracheophyta</taxon>
        <taxon>Spermatophyta</taxon>
        <taxon>Magnoliopsida</taxon>
        <taxon>eudicotyledons</taxon>
        <taxon>Gunneridae</taxon>
        <taxon>Pentapetalae</taxon>
        <taxon>Caryophyllales</taxon>
        <taxon>Chenopodiaceae</taxon>
        <taxon>Chenopodioideae</taxon>
        <taxon>Atripliceae</taxon>
        <taxon>Chenopodium</taxon>
    </lineage>
</organism>
<dbReference type="PANTHER" id="PTHR33972">
    <property type="entry name" value="EXPRESSED PROTEIN"/>
    <property type="match status" value="1"/>
</dbReference>
<sequence length="206" mass="22704">MARSLSQTLTRFPNSLSSATSTRFVNFRHRSNSAEVFSGENMAAEEVEKVAMKNLEDAIHKIIVKKSQPDWISLVPGASYWVPPKSKAQGLANVIGNLVHNSAAATAVIKGGNKGFSLSSNRGWPSSAHFFEGASHSSLEGETGKSRKTASKHASQFEDEEGLPPTVNYSWERWELEYMTDVSGIESFDTWLHSRKKVTKKQPDCS</sequence>
<name>A0A803KQN9_CHEQI</name>
<proteinExistence type="predicted"/>
<dbReference type="Gramene" id="AUR62001345-RA">
    <property type="protein sequence ID" value="AUR62001345-RA:cds"/>
    <property type="gene ID" value="AUR62001345"/>
</dbReference>
<dbReference type="OMA" id="ERWELEY"/>
<dbReference type="Proteomes" id="UP000596660">
    <property type="component" value="Unplaced"/>
</dbReference>
<keyword evidence="3" id="KW-1185">Reference proteome</keyword>